<organism evidence="4 5">
    <name type="scientific">Mytilus coruscus</name>
    <name type="common">Sea mussel</name>
    <dbReference type="NCBI Taxonomy" id="42192"/>
    <lineage>
        <taxon>Eukaryota</taxon>
        <taxon>Metazoa</taxon>
        <taxon>Spiralia</taxon>
        <taxon>Lophotrochozoa</taxon>
        <taxon>Mollusca</taxon>
        <taxon>Bivalvia</taxon>
        <taxon>Autobranchia</taxon>
        <taxon>Pteriomorphia</taxon>
        <taxon>Mytilida</taxon>
        <taxon>Mytiloidea</taxon>
        <taxon>Mytilidae</taxon>
        <taxon>Mytilinae</taxon>
        <taxon>Mytilus</taxon>
    </lineage>
</organism>
<evidence type="ECO:0000259" key="3">
    <source>
        <dbReference type="PROSITE" id="PS50222"/>
    </source>
</evidence>
<dbReference type="InterPro" id="IPR050230">
    <property type="entry name" value="CALM/Myosin/TropC-like"/>
</dbReference>
<evidence type="ECO:0000256" key="1">
    <source>
        <dbReference type="ARBA" id="ARBA00022737"/>
    </source>
</evidence>
<name>A0A6J8DIV9_MYTCO</name>
<dbReference type="Pfam" id="PF13499">
    <property type="entry name" value="EF-hand_7"/>
    <property type="match status" value="1"/>
</dbReference>
<dbReference type="GO" id="GO:0016460">
    <property type="term" value="C:myosin II complex"/>
    <property type="evidence" value="ECO:0007669"/>
    <property type="project" value="TreeGrafter"/>
</dbReference>
<keyword evidence="5" id="KW-1185">Reference proteome</keyword>
<evidence type="ECO:0000313" key="5">
    <source>
        <dbReference type="Proteomes" id="UP000507470"/>
    </source>
</evidence>
<dbReference type="SUPFAM" id="SSF47473">
    <property type="entry name" value="EF-hand"/>
    <property type="match status" value="1"/>
</dbReference>
<accession>A0A6J8DIV9</accession>
<dbReference type="InterPro" id="IPR002048">
    <property type="entry name" value="EF_hand_dom"/>
</dbReference>
<dbReference type="AlphaFoldDB" id="A0A6J8DIV9"/>
<sequence>MATNSGDYLLIEFQDAFDLFAVEGSIDFKGLRSIMKTLQGSAPNDEDLKSMMKAVDSDDDEWISFDEFMKILSIKFEEMDSAQTVREAFKSFDINGIGEVSTDHLRHVLTNADDQLSEDEINNLLKDFTDKTIKYEDFIEEYDNDLIEYRMATKLN</sequence>
<reference evidence="4 5" key="1">
    <citation type="submission" date="2020-06" db="EMBL/GenBank/DDBJ databases">
        <authorList>
            <person name="Li R."/>
            <person name="Bekaert M."/>
        </authorList>
    </citation>
    <scope>NUCLEOTIDE SEQUENCE [LARGE SCALE GENOMIC DNA]</scope>
    <source>
        <strain evidence="5">wild</strain>
    </source>
</reference>
<dbReference type="EMBL" id="CACVKT020007550">
    <property type="protein sequence ID" value="CAC5408508.1"/>
    <property type="molecule type" value="Genomic_DNA"/>
</dbReference>
<feature type="domain" description="EF-hand" evidence="3">
    <location>
        <begin position="80"/>
        <end position="115"/>
    </location>
</feature>
<dbReference type="PANTHER" id="PTHR23048:SF59">
    <property type="entry name" value="EF-HAND SUPERFAMILY PROTEIN"/>
    <property type="match status" value="1"/>
</dbReference>
<evidence type="ECO:0000256" key="2">
    <source>
        <dbReference type="ARBA" id="ARBA00022837"/>
    </source>
</evidence>
<dbReference type="SMART" id="SM00054">
    <property type="entry name" value="EFh"/>
    <property type="match status" value="3"/>
</dbReference>
<keyword evidence="2" id="KW-0106">Calcium</keyword>
<dbReference type="Proteomes" id="UP000507470">
    <property type="component" value="Unassembled WGS sequence"/>
</dbReference>
<feature type="domain" description="EF-hand" evidence="3">
    <location>
        <begin position="43"/>
        <end position="78"/>
    </location>
</feature>
<keyword evidence="1" id="KW-0677">Repeat</keyword>
<dbReference type="GO" id="GO:0005509">
    <property type="term" value="F:calcium ion binding"/>
    <property type="evidence" value="ECO:0007669"/>
    <property type="project" value="InterPro"/>
</dbReference>
<dbReference type="PROSITE" id="PS50222">
    <property type="entry name" value="EF_HAND_2"/>
    <property type="match status" value="2"/>
</dbReference>
<evidence type="ECO:0000313" key="4">
    <source>
        <dbReference type="EMBL" id="CAC5408508.1"/>
    </source>
</evidence>
<dbReference type="Gene3D" id="1.10.238.10">
    <property type="entry name" value="EF-hand"/>
    <property type="match status" value="2"/>
</dbReference>
<proteinExistence type="predicted"/>
<dbReference type="InterPro" id="IPR011992">
    <property type="entry name" value="EF-hand-dom_pair"/>
</dbReference>
<dbReference type="FunFam" id="1.10.238.10:FF:000178">
    <property type="entry name" value="Calmodulin-2 A"/>
    <property type="match status" value="1"/>
</dbReference>
<dbReference type="PANTHER" id="PTHR23048">
    <property type="entry name" value="MYOSIN LIGHT CHAIN 1, 3"/>
    <property type="match status" value="1"/>
</dbReference>
<dbReference type="OrthoDB" id="26525at2759"/>
<protein>
    <submittedName>
        <fullName evidence="4">CALM</fullName>
    </submittedName>
</protein>
<gene>
    <name evidence="4" type="ORF">MCOR_41893</name>
</gene>